<feature type="region of interest" description="Disordered" evidence="4">
    <location>
        <begin position="1"/>
        <end position="22"/>
    </location>
</feature>
<evidence type="ECO:0000313" key="7">
    <source>
        <dbReference type="Proteomes" id="UP001501645"/>
    </source>
</evidence>
<dbReference type="SUPFAM" id="SSF47413">
    <property type="entry name" value="lambda repressor-like DNA-binding domains"/>
    <property type="match status" value="1"/>
</dbReference>
<dbReference type="InterPro" id="IPR010982">
    <property type="entry name" value="Lambda_DNA-bd_dom_sf"/>
</dbReference>
<keyword evidence="1" id="KW-0805">Transcription regulation</keyword>
<sequence length="352" mass="37246">MDDLASPRPPRRRADTGGRRVSMADVAQRAGVSAQTVSRVANGFGGVLEETREVVIAAMDELGYRPNSAARALKLGSFHTIGVISNTLSTIGDIRTIEAIAHSAAVEGYTTTLIPLRAQSEGAGRVYSRLQELAVDALILNIETQLLERAEVLLPPGVPVVLMDTGADDAHVVVDTDQFDGARQATRHLLSLGHDTVWHLAGPEGSHPAQRRAEGWRQTLAESGRDIPPVLRGDWTAQSGYALGRRAAADPGCTAVFCANDQMALGLYRALREAGRSIPDDVSVVGFDDTEDAGAYDPPLTSVHQDFADAGRRAVAAALAQVRGASGSPRMDVVPTTLVVRESTAPPPSPGR</sequence>
<evidence type="ECO:0000256" key="4">
    <source>
        <dbReference type="SAM" id="MobiDB-lite"/>
    </source>
</evidence>
<dbReference type="InterPro" id="IPR000843">
    <property type="entry name" value="HTH_LacI"/>
</dbReference>
<dbReference type="CDD" id="cd01392">
    <property type="entry name" value="HTH_LacI"/>
    <property type="match status" value="1"/>
</dbReference>
<dbReference type="EMBL" id="BAABKO010000002">
    <property type="protein sequence ID" value="GAA4772266.1"/>
    <property type="molecule type" value="Genomic_DNA"/>
</dbReference>
<keyword evidence="3" id="KW-0804">Transcription</keyword>
<comment type="caution">
    <text evidence="6">The sequence shown here is derived from an EMBL/GenBank/DDBJ whole genome shotgun (WGS) entry which is preliminary data.</text>
</comment>
<evidence type="ECO:0000259" key="5">
    <source>
        <dbReference type="PROSITE" id="PS50932"/>
    </source>
</evidence>
<dbReference type="Proteomes" id="UP001501645">
    <property type="component" value="Unassembled WGS sequence"/>
</dbReference>
<dbReference type="RefSeq" id="WP_345437765.1">
    <property type="nucleotide sequence ID" value="NZ_BAABKO010000002.1"/>
</dbReference>
<name>A0ABP9A465_9MICO</name>
<dbReference type="InterPro" id="IPR046335">
    <property type="entry name" value="LacI/GalR-like_sensor"/>
</dbReference>
<evidence type="ECO:0000313" key="6">
    <source>
        <dbReference type="EMBL" id="GAA4772266.1"/>
    </source>
</evidence>
<keyword evidence="7" id="KW-1185">Reference proteome</keyword>
<dbReference type="SMART" id="SM00354">
    <property type="entry name" value="HTH_LACI"/>
    <property type="match status" value="1"/>
</dbReference>
<evidence type="ECO:0000256" key="3">
    <source>
        <dbReference type="ARBA" id="ARBA00023163"/>
    </source>
</evidence>
<dbReference type="Pfam" id="PF00356">
    <property type="entry name" value="LacI"/>
    <property type="match status" value="1"/>
</dbReference>
<feature type="domain" description="HTH lacI-type" evidence="5">
    <location>
        <begin position="21"/>
        <end position="75"/>
    </location>
</feature>
<dbReference type="SUPFAM" id="SSF53822">
    <property type="entry name" value="Periplasmic binding protein-like I"/>
    <property type="match status" value="1"/>
</dbReference>
<evidence type="ECO:0000256" key="2">
    <source>
        <dbReference type="ARBA" id="ARBA00023125"/>
    </source>
</evidence>
<organism evidence="6 7">
    <name type="scientific">Microbacterium gilvum</name>
    <dbReference type="NCBI Taxonomy" id="1336204"/>
    <lineage>
        <taxon>Bacteria</taxon>
        <taxon>Bacillati</taxon>
        <taxon>Actinomycetota</taxon>
        <taxon>Actinomycetes</taxon>
        <taxon>Micrococcales</taxon>
        <taxon>Microbacteriaceae</taxon>
        <taxon>Microbacterium</taxon>
    </lineage>
</organism>
<dbReference type="CDD" id="cd01574">
    <property type="entry name" value="PBP1_LacI"/>
    <property type="match status" value="1"/>
</dbReference>
<proteinExistence type="predicted"/>
<keyword evidence="2 6" id="KW-0238">DNA-binding</keyword>
<dbReference type="InterPro" id="IPR028082">
    <property type="entry name" value="Peripla_BP_I"/>
</dbReference>
<dbReference type="GO" id="GO:0003677">
    <property type="term" value="F:DNA binding"/>
    <property type="evidence" value="ECO:0007669"/>
    <property type="project" value="UniProtKB-KW"/>
</dbReference>
<dbReference type="PANTHER" id="PTHR30146:SF153">
    <property type="entry name" value="LACTOSE OPERON REPRESSOR"/>
    <property type="match status" value="1"/>
</dbReference>
<dbReference type="PANTHER" id="PTHR30146">
    <property type="entry name" value="LACI-RELATED TRANSCRIPTIONAL REPRESSOR"/>
    <property type="match status" value="1"/>
</dbReference>
<gene>
    <name evidence="6" type="ORF">GCM10023351_15550</name>
</gene>
<reference evidence="7" key="1">
    <citation type="journal article" date="2019" name="Int. J. Syst. Evol. Microbiol.">
        <title>The Global Catalogue of Microorganisms (GCM) 10K type strain sequencing project: providing services to taxonomists for standard genome sequencing and annotation.</title>
        <authorList>
            <consortium name="The Broad Institute Genomics Platform"/>
            <consortium name="The Broad Institute Genome Sequencing Center for Infectious Disease"/>
            <person name="Wu L."/>
            <person name="Ma J."/>
        </authorList>
    </citation>
    <scope>NUCLEOTIDE SEQUENCE [LARGE SCALE GENOMIC DNA]</scope>
    <source>
        <strain evidence="7">JCM 18537</strain>
    </source>
</reference>
<dbReference type="Gene3D" id="3.40.50.2300">
    <property type="match status" value="2"/>
</dbReference>
<dbReference type="Gene3D" id="1.10.260.40">
    <property type="entry name" value="lambda repressor-like DNA-binding domains"/>
    <property type="match status" value="1"/>
</dbReference>
<dbReference type="PROSITE" id="PS50932">
    <property type="entry name" value="HTH_LACI_2"/>
    <property type="match status" value="1"/>
</dbReference>
<protein>
    <submittedName>
        <fullName evidence="6">LacI family DNA-binding transcriptional regulator</fullName>
    </submittedName>
</protein>
<accession>A0ABP9A465</accession>
<evidence type="ECO:0000256" key="1">
    <source>
        <dbReference type="ARBA" id="ARBA00023015"/>
    </source>
</evidence>
<dbReference type="Pfam" id="PF13377">
    <property type="entry name" value="Peripla_BP_3"/>
    <property type="match status" value="1"/>
</dbReference>